<dbReference type="Proteomes" id="UP000061660">
    <property type="component" value="Chromosome"/>
</dbReference>
<dbReference type="OrthoDB" id="2651428at2"/>
<dbReference type="RefSeq" id="WP_054819064.1">
    <property type="nucleotide sequence ID" value="NZ_BJCS01000002.1"/>
</dbReference>
<protein>
    <submittedName>
        <fullName evidence="1">Uncharacterized protein</fullName>
    </submittedName>
</protein>
<organism evidence="1 2">
    <name type="scientific">Paenibacillus naphthalenovorans</name>
    <dbReference type="NCBI Taxonomy" id="162209"/>
    <lineage>
        <taxon>Bacteria</taxon>
        <taxon>Bacillati</taxon>
        <taxon>Bacillota</taxon>
        <taxon>Bacilli</taxon>
        <taxon>Bacillales</taxon>
        <taxon>Paenibacillaceae</taxon>
        <taxon>Paenibacillus</taxon>
    </lineage>
</organism>
<dbReference type="KEGG" id="pnp:IJ22_05560"/>
<accession>A0A0U2MU83</accession>
<evidence type="ECO:0000313" key="1">
    <source>
        <dbReference type="EMBL" id="ALS20943.1"/>
    </source>
</evidence>
<sequence>MENEQKSRLELQFGRQLTEGEAAEILNEQIVHPDDEEYDEEMDDAAPSLAATQIFRRHL</sequence>
<evidence type="ECO:0000313" key="2">
    <source>
        <dbReference type="Proteomes" id="UP000061660"/>
    </source>
</evidence>
<gene>
    <name evidence="1" type="ORF">IJ22_05560</name>
</gene>
<proteinExistence type="predicted"/>
<reference evidence="1 2" key="2">
    <citation type="journal article" date="2016" name="Genome Announc.">
        <title>Complete Genome Sequences of Two Interactive Moderate Thermophiles, Paenibacillus napthalenovorans 32O-Y and Paenibacillus sp. 32O-W.</title>
        <authorList>
            <person name="Butler R.R.III."/>
            <person name="Wang J."/>
            <person name="Stark B.C."/>
            <person name="Pombert J.F."/>
        </authorList>
    </citation>
    <scope>NUCLEOTIDE SEQUENCE [LARGE SCALE GENOMIC DNA]</scope>
    <source>
        <strain evidence="1 2">32O-Y</strain>
    </source>
</reference>
<dbReference type="EMBL" id="CP013652">
    <property type="protein sequence ID" value="ALS20943.1"/>
    <property type="molecule type" value="Genomic_DNA"/>
</dbReference>
<dbReference type="AlphaFoldDB" id="A0A0U2MU83"/>
<keyword evidence="2" id="KW-1185">Reference proteome</keyword>
<dbReference type="PATRIC" id="fig|162209.4.peg.589"/>
<reference evidence="2" key="1">
    <citation type="submission" date="2015-12" db="EMBL/GenBank/DDBJ databases">
        <title>Complete genome sequences of two moderately thermophilic Paenibacillus species.</title>
        <authorList>
            <person name="Butler R.III."/>
            <person name="Wang J."/>
            <person name="Stark B.C."/>
            <person name="Pombert J.-F."/>
        </authorList>
    </citation>
    <scope>NUCLEOTIDE SEQUENCE [LARGE SCALE GENOMIC DNA]</scope>
    <source>
        <strain evidence="2">32O-Y</strain>
    </source>
</reference>
<name>A0A0U2MU83_9BACL</name>